<dbReference type="PANTHER" id="PTHR32401:SF47">
    <property type="entry name" value="LEGUME LECTIN DOMAIN-CONTAINING PROTEIN"/>
    <property type="match status" value="1"/>
</dbReference>
<dbReference type="InterPro" id="IPR001220">
    <property type="entry name" value="Legume_lectin_dom"/>
</dbReference>
<feature type="domain" description="Legume lectin" evidence="3">
    <location>
        <begin position="3"/>
        <end position="226"/>
    </location>
</feature>
<comment type="caution">
    <text evidence="4">The sequence shown here is derived from an EMBL/GenBank/DDBJ whole genome shotgun (WGS) entry which is preliminary data.</text>
</comment>
<dbReference type="InterPro" id="IPR050258">
    <property type="entry name" value="Leguminous_Lectin"/>
</dbReference>
<dbReference type="AlphaFoldDB" id="A0ABD1FII7"/>
<dbReference type="GO" id="GO:0030246">
    <property type="term" value="F:carbohydrate binding"/>
    <property type="evidence" value="ECO:0007669"/>
    <property type="project" value="UniProtKB-KW"/>
</dbReference>
<evidence type="ECO:0000313" key="4">
    <source>
        <dbReference type="EMBL" id="KAL1531666.1"/>
    </source>
</evidence>
<reference evidence="4 5" key="1">
    <citation type="submission" date="2024-06" db="EMBL/GenBank/DDBJ databases">
        <title>A chromosome level genome sequence of Diviner's sage (Salvia divinorum).</title>
        <authorList>
            <person name="Ford S.A."/>
            <person name="Ro D.-K."/>
            <person name="Ness R.W."/>
            <person name="Phillips M.A."/>
        </authorList>
    </citation>
    <scope>NUCLEOTIDE SEQUENCE [LARGE SCALE GENOMIC DNA]</scope>
    <source>
        <strain evidence="4">SAF-2024a</strain>
        <tissue evidence="4">Leaf</tissue>
    </source>
</reference>
<name>A0ABD1FII7_SALDI</name>
<keyword evidence="5" id="KW-1185">Reference proteome</keyword>
<proteinExistence type="inferred from homology"/>
<evidence type="ECO:0000313" key="5">
    <source>
        <dbReference type="Proteomes" id="UP001567538"/>
    </source>
</evidence>
<dbReference type="Gene3D" id="2.60.120.200">
    <property type="match status" value="1"/>
</dbReference>
<protein>
    <submittedName>
        <fullName evidence="4">Bark agglutinin I polypeptide B-like</fullName>
    </submittedName>
</protein>
<evidence type="ECO:0000256" key="2">
    <source>
        <dbReference type="ARBA" id="ARBA00022734"/>
    </source>
</evidence>
<evidence type="ECO:0000259" key="3">
    <source>
        <dbReference type="Pfam" id="PF00139"/>
    </source>
</evidence>
<organism evidence="4 5">
    <name type="scientific">Salvia divinorum</name>
    <name type="common">Maria pastora</name>
    <name type="synonym">Diviner's sage</name>
    <dbReference type="NCBI Taxonomy" id="28513"/>
    <lineage>
        <taxon>Eukaryota</taxon>
        <taxon>Viridiplantae</taxon>
        <taxon>Streptophyta</taxon>
        <taxon>Embryophyta</taxon>
        <taxon>Tracheophyta</taxon>
        <taxon>Spermatophyta</taxon>
        <taxon>Magnoliopsida</taxon>
        <taxon>eudicotyledons</taxon>
        <taxon>Gunneridae</taxon>
        <taxon>Pentapetalae</taxon>
        <taxon>asterids</taxon>
        <taxon>lamiids</taxon>
        <taxon>Lamiales</taxon>
        <taxon>Lamiaceae</taxon>
        <taxon>Nepetoideae</taxon>
        <taxon>Mentheae</taxon>
        <taxon>Salviinae</taxon>
        <taxon>Salvia</taxon>
        <taxon>Salvia subgen. Calosphace</taxon>
    </lineage>
</organism>
<dbReference type="EMBL" id="JBEAFC010000014">
    <property type="protein sequence ID" value="KAL1531666.1"/>
    <property type="molecule type" value="Genomic_DNA"/>
</dbReference>
<dbReference type="Pfam" id="PF00139">
    <property type="entry name" value="Lectin_legB"/>
    <property type="match status" value="1"/>
</dbReference>
<accession>A0ABD1FII7</accession>
<gene>
    <name evidence="4" type="ORF">AAHA92_31782</name>
</gene>
<evidence type="ECO:0000256" key="1">
    <source>
        <dbReference type="ARBA" id="ARBA00007606"/>
    </source>
</evidence>
<comment type="similarity">
    <text evidence="1">Belongs to the leguminous lectin family.</text>
</comment>
<dbReference type="SUPFAM" id="SSF49899">
    <property type="entry name" value="Concanavalin A-like lectins/glucanases"/>
    <property type="match status" value="1"/>
</dbReference>
<keyword evidence="2" id="KW-0430">Lectin</keyword>
<dbReference type="Proteomes" id="UP001567538">
    <property type="component" value="Unassembled WGS sequence"/>
</dbReference>
<dbReference type="PANTHER" id="PTHR32401">
    <property type="entry name" value="CONCANAVALIN A-LIKE LECTIN FAMILY PROTEIN"/>
    <property type="match status" value="1"/>
</dbReference>
<dbReference type="InterPro" id="IPR013320">
    <property type="entry name" value="ConA-like_dom_sf"/>
</dbReference>
<sequence>MASFQYNFYDKKVKDLIYQFDTHYPKQDPVLRLTKTDENSKALPWSTGRILYSKNVPFGPAVDFKTTVKFTVKPNGNAFPIADGLAFFIVPEDHPFPEGKNPPPGGNLGLFEQAGKSSNVFAVAFDTYLGIPNYVSLGIDIEHRKPEANVNVPYSFVGKELTLVVSYNGATRAISASVTYGSETFPVSLSYNLATILPSGVRVGLASTTAQNVAVHDVHYWDFTSTAP</sequence>